<protein>
    <submittedName>
        <fullName evidence="1">Nitroreductase family protein</fullName>
    </submittedName>
</protein>
<organism evidence="1 2">
    <name type="scientific">Saccharibacillus sacchari</name>
    <dbReference type="NCBI Taxonomy" id="456493"/>
    <lineage>
        <taxon>Bacteria</taxon>
        <taxon>Bacillati</taxon>
        <taxon>Bacillota</taxon>
        <taxon>Bacilli</taxon>
        <taxon>Bacillales</taxon>
        <taxon>Paenibacillaceae</taxon>
        <taxon>Saccharibacillus</taxon>
    </lineage>
</organism>
<name>A0ACC6PA99_9BACL</name>
<dbReference type="EMBL" id="JBBKAR010000026">
    <property type="protein sequence ID" value="MEJ8303861.1"/>
    <property type="molecule type" value="Genomic_DNA"/>
</dbReference>
<dbReference type="Proteomes" id="UP001380953">
    <property type="component" value="Unassembled WGS sequence"/>
</dbReference>
<reference evidence="1" key="1">
    <citation type="submission" date="2024-03" db="EMBL/GenBank/DDBJ databases">
        <title>Whole genome sequecning of epiphytes from Marcgravia umbellata leaves.</title>
        <authorList>
            <person name="Kumar G."/>
            <person name="Savka M.A."/>
        </authorList>
    </citation>
    <scope>NUCLEOTIDE SEQUENCE</scope>
    <source>
        <strain evidence="1">RIT_BL5</strain>
    </source>
</reference>
<comment type="caution">
    <text evidence="1">The sequence shown here is derived from an EMBL/GenBank/DDBJ whole genome shotgun (WGS) entry which is preliminary data.</text>
</comment>
<accession>A0ACC6PA99</accession>
<evidence type="ECO:0000313" key="1">
    <source>
        <dbReference type="EMBL" id="MEJ8303861.1"/>
    </source>
</evidence>
<proteinExistence type="predicted"/>
<sequence length="211" mass="24133">MQTTEQNQLRDLMTSRHSIRKYRTDHKISREELTRMIKEASSAPSSGNLQPWRVVVVDSEEGKAKLRPLVMFNTLQNDTSSAMILILADTQHYKQSDYIFNKAVDEGKMPADVRDRQLELINAHYPQLPASKLNEIVKIDSALFAMQFMLIAKSYGYDTSPMGGFEEERVVEAFDLDPEQYSPVMILALGKADEAGYESVRLTPEQITFWH</sequence>
<keyword evidence="2" id="KW-1185">Reference proteome</keyword>
<evidence type="ECO:0000313" key="2">
    <source>
        <dbReference type="Proteomes" id="UP001380953"/>
    </source>
</evidence>
<gene>
    <name evidence="1" type="ORF">WKI47_08085</name>
</gene>